<feature type="signal peptide" evidence="11">
    <location>
        <begin position="1"/>
        <end position="18"/>
    </location>
</feature>
<feature type="chain" id="PRO_5047515019" description="Beta-xylanase" evidence="11">
    <location>
        <begin position="19"/>
        <end position="359"/>
    </location>
</feature>
<comment type="catalytic activity">
    <reaction evidence="1 10">
        <text>Endohydrolysis of (1-&gt;4)-beta-D-xylosidic linkages in xylans.</text>
        <dbReference type="EC" id="3.2.1.8"/>
    </reaction>
</comment>
<accession>A0ABP1DGU6</accession>
<dbReference type="PANTHER" id="PTHR31490:SF35">
    <property type="entry name" value="ENDO-1,4-BETA-XYLANASE"/>
    <property type="match status" value="1"/>
</dbReference>
<dbReference type="EMBL" id="OZ037947">
    <property type="protein sequence ID" value="CAL1707072.1"/>
    <property type="molecule type" value="Genomic_DNA"/>
</dbReference>
<proteinExistence type="inferred from homology"/>
<dbReference type="EC" id="3.2.1.8" evidence="10"/>
<comment type="pathway">
    <text evidence="3">Glycan degradation; xylan degradation.</text>
</comment>
<keyword evidence="5" id="KW-0964">Secreted</keyword>
<evidence type="ECO:0000256" key="1">
    <source>
        <dbReference type="ARBA" id="ARBA00000681"/>
    </source>
</evidence>
<keyword evidence="8 10" id="KW-0119">Carbohydrate metabolism</keyword>
<dbReference type="Proteomes" id="UP001497453">
    <property type="component" value="Chromosome 4"/>
</dbReference>
<keyword evidence="7 10" id="KW-0378">Hydrolase</keyword>
<reference evidence="14" key="1">
    <citation type="submission" date="2024-04" db="EMBL/GenBank/DDBJ databases">
        <authorList>
            <person name="Shaw F."/>
            <person name="Minotto A."/>
        </authorList>
    </citation>
    <scope>NUCLEOTIDE SEQUENCE [LARGE SCALE GENOMIC DNA]</scope>
</reference>
<keyword evidence="11" id="KW-0732">Signal</keyword>
<evidence type="ECO:0000256" key="8">
    <source>
        <dbReference type="ARBA" id="ARBA00023277"/>
    </source>
</evidence>
<keyword evidence="14" id="KW-1185">Reference proteome</keyword>
<feature type="domain" description="GH10" evidence="12">
    <location>
        <begin position="105"/>
        <end position="356"/>
    </location>
</feature>
<evidence type="ECO:0000256" key="10">
    <source>
        <dbReference type="RuleBase" id="RU361174"/>
    </source>
</evidence>
<dbReference type="PRINTS" id="PR00134">
    <property type="entry name" value="GLHYDRLASE10"/>
</dbReference>
<dbReference type="InterPro" id="IPR017853">
    <property type="entry name" value="GH"/>
</dbReference>
<keyword evidence="6" id="KW-0858">Xylan degradation</keyword>
<sequence length="359" mass="40242">MFMLSFFVLLPLVSLAACAPDITSIPLNTIAKQHRKLYFGTATNTVEFVNDTAYRDIIRNNKMFGQITAANSMKWVKFQILNRFVQRFLSSTRRIQSHRRESSRSTTLTKLSNSQKRMVKFFVDITAYGTISYQIGLPMGHLPSLRFCLSCDDIVVRLLGDTVDKYSWDVINEVINDDGTFREDVFFNSSGTKYIATAFHAAHAADPFAKLYANDFNIEGPGPKSTAYQNLIETLKKEGVPIHGLGIQSHLVVGELPVNIKENLEAFTKLGIEVALTELDIRMTLPETPALLAQQKKDYETIISACNEVKGCIGITIWDFTDKYSWVPGSFAGEGDACPWDDDLQIKPAYFGIIDGFSK</sequence>
<evidence type="ECO:0000256" key="11">
    <source>
        <dbReference type="SAM" id="SignalP"/>
    </source>
</evidence>
<evidence type="ECO:0000256" key="5">
    <source>
        <dbReference type="ARBA" id="ARBA00022525"/>
    </source>
</evidence>
<dbReference type="Pfam" id="PF00331">
    <property type="entry name" value="Glyco_hydro_10"/>
    <property type="match status" value="1"/>
</dbReference>
<evidence type="ECO:0000256" key="4">
    <source>
        <dbReference type="ARBA" id="ARBA00007495"/>
    </source>
</evidence>
<dbReference type="SMART" id="SM00633">
    <property type="entry name" value="Glyco_10"/>
    <property type="match status" value="1"/>
</dbReference>
<organism evidence="13 14">
    <name type="scientific">Somion occarium</name>
    <dbReference type="NCBI Taxonomy" id="3059160"/>
    <lineage>
        <taxon>Eukaryota</taxon>
        <taxon>Fungi</taxon>
        <taxon>Dikarya</taxon>
        <taxon>Basidiomycota</taxon>
        <taxon>Agaricomycotina</taxon>
        <taxon>Agaricomycetes</taxon>
        <taxon>Polyporales</taxon>
        <taxon>Cerrenaceae</taxon>
        <taxon>Somion</taxon>
    </lineage>
</organism>
<dbReference type="Gene3D" id="3.20.20.80">
    <property type="entry name" value="Glycosidases"/>
    <property type="match status" value="2"/>
</dbReference>
<comment type="subcellular location">
    <subcellularLocation>
        <location evidence="2">Secreted</location>
    </subcellularLocation>
</comment>
<gene>
    <name evidence="13" type="ORF">GFSPODELE1_LOCUS6184</name>
</gene>
<evidence type="ECO:0000256" key="9">
    <source>
        <dbReference type="ARBA" id="ARBA00023326"/>
    </source>
</evidence>
<comment type="similarity">
    <text evidence="4 10">Belongs to the glycosyl hydrolase 10 (cellulase F) family.</text>
</comment>
<protein>
    <recommendedName>
        <fullName evidence="10">Beta-xylanase</fullName>
        <ecNumber evidence="10">3.2.1.8</ecNumber>
    </recommendedName>
</protein>
<dbReference type="PROSITE" id="PS51760">
    <property type="entry name" value="GH10_2"/>
    <property type="match status" value="1"/>
</dbReference>
<keyword evidence="10" id="KW-0326">Glycosidase</keyword>
<evidence type="ECO:0000313" key="14">
    <source>
        <dbReference type="Proteomes" id="UP001497453"/>
    </source>
</evidence>
<evidence type="ECO:0000313" key="13">
    <source>
        <dbReference type="EMBL" id="CAL1707072.1"/>
    </source>
</evidence>
<dbReference type="InterPro" id="IPR001000">
    <property type="entry name" value="GH10_dom"/>
</dbReference>
<dbReference type="InterPro" id="IPR044846">
    <property type="entry name" value="GH10"/>
</dbReference>
<evidence type="ECO:0000256" key="3">
    <source>
        <dbReference type="ARBA" id="ARBA00004851"/>
    </source>
</evidence>
<dbReference type="SUPFAM" id="SSF51445">
    <property type="entry name" value="(Trans)glycosidases"/>
    <property type="match status" value="1"/>
</dbReference>
<evidence type="ECO:0000259" key="12">
    <source>
        <dbReference type="PROSITE" id="PS51760"/>
    </source>
</evidence>
<evidence type="ECO:0000256" key="2">
    <source>
        <dbReference type="ARBA" id="ARBA00004613"/>
    </source>
</evidence>
<keyword evidence="9 10" id="KW-0624">Polysaccharide degradation</keyword>
<dbReference type="PANTHER" id="PTHR31490">
    <property type="entry name" value="GLYCOSYL HYDROLASE"/>
    <property type="match status" value="1"/>
</dbReference>
<evidence type="ECO:0000256" key="6">
    <source>
        <dbReference type="ARBA" id="ARBA00022651"/>
    </source>
</evidence>
<evidence type="ECO:0000256" key="7">
    <source>
        <dbReference type="ARBA" id="ARBA00022801"/>
    </source>
</evidence>
<name>A0ABP1DGU6_9APHY</name>